<evidence type="ECO:0000313" key="2">
    <source>
        <dbReference type="Proteomes" id="UP000814176"/>
    </source>
</evidence>
<evidence type="ECO:0000313" key="1">
    <source>
        <dbReference type="EMBL" id="KAH9831788.1"/>
    </source>
</evidence>
<protein>
    <submittedName>
        <fullName evidence="1">Uncharacterized protein</fullName>
    </submittedName>
</protein>
<dbReference type="RefSeq" id="XP_047774885.1">
    <property type="nucleotide sequence ID" value="XM_047927909.1"/>
</dbReference>
<name>A0ABQ8K4G9_9APHY</name>
<dbReference type="EMBL" id="JADCUA010000024">
    <property type="protein sequence ID" value="KAH9831788.1"/>
    <property type="molecule type" value="Genomic_DNA"/>
</dbReference>
<comment type="caution">
    <text evidence="1">The sequence shown here is derived from an EMBL/GenBank/DDBJ whole genome shotgun (WGS) entry which is preliminary data.</text>
</comment>
<dbReference type="Proteomes" id="UP000814176">
    <property type="component" value="Unassembled WGS sequence"/>
</dbReference>
<organism evidence="1 2">
    <name type="scientific">Rhodofomes roseus</name>
    <dbReference type="NCBI Taxonomy" id="34475"/>
    <lineage>
        <taxon>Eukaryota</taxon>
        <taxon>Fungi</taxon>
        <taxon>Dikarya</taxon>
        <taxon>Basidiomycota</taxon>
        <taxon>Agaricomycotina</taxon>
        <taxon>Agaricomycetes</taxon>
        <taxon>Polyporales</taxon>
        <taxon>Rhodofomes</taxon>
    </lineage>
</organism>
<dbReference type="GeneID" id="72008641"/>
<accession>A0ABQ8K4G9</accession>
<sequence>MKKHAILALRNLLHDNKTNQDVVREIQPVAKWDEWGRAAEPVIASALYDDQSSSSSPSQSLSSSIRPPLLVSVSAGGATIPPASALFLLNLLLHPSQVILLRWLPLFPVALDALLRDISIV</sequence>
<keyword evidence="2" id="KW-1185">Reference proteome</keyword>
<proteinExistence type="predicted"/>
<gene>
    <name evidence="1" type="ORF">C8Q71DRAFT_861468</name>
</gene>
<reference evidence="1 2" key="1">
    <citation type="journal article" date="2021" name="Environ. Microbiol.">
        <title>Gene family expansions and transcriptome signatures uncover fungal adaptations to wood decay.</title>
        <authorList>
            <person name="Hage H."/>
            <person name="Miyauchi S."/>
            <person name="Viragh M."/>
            <person name="Drula E."/>
            <person name="Min B."/>
            <person name="Chaduli D."/>
            <person name="Navarro D."/>
            <person name="Favel A."/>
            <person name="Norest M."/>
            <person name="Lesage-Meessen L."/>
            <person name="Balint B."/>
            <person name="Merenyi Z."/>
            <person name="de Eugenio L."/>
            <person name="Morin E."/>
            <person name="Martinez A.T."/>
            <person name="Baldrian P."/>
            <person name="Stursova M."/>
            <person name="Martinez M.J."/>
            <person name="Novotny C."/>
            <person name="Magnuson J.K."/>
            <person name="Spatafora J.W."/>
            <person name="Maurice S."/>
            <person name="Pangilinan J."/>
            <person name="Andreopoulos W."/>
            <person name="LaButti K."/>
            <person name="Hundley H."/>
            <person name="Na H."/>
            <person name="Kuo A."/>
            <person name="Barry K."/>
            <person name="Lipzen A."/>
            <person name="Henrissat B."/>
            <person name="Riley R."/>
            <person name="Ahrendt S."/>
            <person name="Nagy L.G."/>
            <person name="Grigoriev I.V."/>
            <person name="Martin F."/>
            <person name="Rosso M.N."/>
        </authorList>
    </citation>
    <scope>NUCLEOTIDE SEQUENCE [LARGE SCALE GENOMIC DNA]</scope>
    <source>
        <strain evidence="1 2">CIRM-BRFM 1785</strain>
    </source>
</reference>